<dbReference type="EMBL" id="FOXX01000011">
    <property type="protein sequence ID" value="SFQ81915.1"/>
    <property type="molecule type" value="Genomic_DNA"/>
</dbReference>
<dbReference type="InterPro" id="IPR044668">
    <property type="entry name" value="PuuD-like"/>
</dbReference>
<dbReference type="Pfam" id="PF07722">
    <property type="entry name" value="Peptidase_C26"/>
    <property type="match status" value="1"/>
</dbReference>
<dbReference type="GeneID" id="93712365"/>
<dbReference type="RefSeq" id="WP_061802366.1">
    <property type="nucleotide sequence ID" value="NZ_FOXX01000011.1"/>
</dbReference>
<sequence length="246" mass="27200">MRKSRPVIGISSSVTIHNGLPSVHLHQKYVSAVIDAGGLPIIIPIGDKEMEEEWASLCDGILLSGGEDVDPQSYNHEPDPELGKVNENRDKTEMGLIEYARKEKKPILAICRGIAVLNAALGGDIIQDIEKNDEDAIKHYQEAARPQATHEIEVEEGSRLYKIMENNSKVRVNSMHHQAIGEVASNLKVVARASDGVIEGVEGKEQDPLLLGVQWHPEEMASENQLMANLFEELVNECRKKDKVEA</sequence>
<dbReference type="Proteomes" id="UP000182762">
    <property type="component" value="Unassembled WGS sequence"/>
</dbReference>
<dbReference type="SUPFAM" id="SSF52317">
    <property type="entry name" value="Class I glutamine amidotransferase-like"/>
    <property type="match status" value="1"/>
</dbReference>
<keyword evidence="1" id="KW-0315">Glutamine amidotransferase</keyword>
<dbReference type="InterPro" id="IPR029062">
    <property type="entry name" value="Class_I_gatase-like"/>
</dbReference>
<evidence type="ECO:0000313" key="2">
    <source>
        <dbReference type="Proteomes" id="UP000182762"/>
    </source>
</evidence>
<protein>
    <submittedName>
        <fullName evidence="1">Glutamine amidotransferase</fullName>
    </submittedName>
</protein>
<name>A0A1I6BLW6_9BACI</name>
<dbReference type="InterPro" id="IPR011697">
    <property type="entry name" value="Peptidase_C26"/>
</dbReference>
<dbReference type="PANTHER" id="PTHR43235">
    <property type="entry name" value="GLUTAMINE AMIDOTRANSFERASE PB2B2.05-RELATED"/>
    <property type="match status" value="1"/>
</dbReference>
<dbReference type="PROSITE" id="PS51273">
    <property type="entry name" value="GATASE_TYPE_1"/>
    <property type="match status" value="1"/>
</dbReference>
<dbReference type="Gene3D" id="3.40.50.880">
    <property type="match status" value="1"/>
</dbReference>
<comment type="caution">
    <text evidence="1">The sequence shown here is derived from an EMBL/GenBank/DDBJ whole genome shotgun (WGS) entry which is preliminary data.</text>
</comment>
<organism evidence="1 2">
    <name type="scientific">Priestia endophytica DSM 13796</name>
    <dbReference type="NCBI Taxonomy" id="1121089"/>
    <lineage>
        <taxon>Bacteria</taxon>
        <taxon>Bacillati</taxon>
        <taxon>Bacillota</taxon>
        <taxon>Bacilli</taxon>
        <taxon>Bacillales</taxon>
        <taxon>Bacillaceae</taxon>
        <taxon>Priestia</taxon>
    </lineage>
</organism>
<dbReference type="CDD" id="cd01745">
    <property type="entry name" value="GATase1_2"/>
    <property type="match status" value="1"/>
</dbReference>
<gene>
    <name evidence="1" type="ORF">SAMN02745910_03786</name>
</gene>
<evidence type="ECO:0000313" key="1">
    <source>
        <dbReference type="EMBL" id="SFQ81915.1"/>
    </source>
</evidence>
<keyword evidence="2" id="KW-1185">Reference proteome</keyword>
<proteinExistence type="predicted"/>
<accession>A0A1I6BLW6</accession>
<reference evidence="1 2" key="1">
    <citation type="submission" date="2016-10" db="EMBL/GenBank/DDBJ databases">
        <authorList>
            <person name="Varghese N."/>
            <person name="Submissions S."/>
        </authorList>
    </citation>
    <scope>NUCLEOTIDE SEQUENCE [LARGE SCALE GENOMIC DNA]</scope>
    <source>
        <strain evidence="1 2">DSM 13796</strain>
    </source>
</reference>
<dbReference type="PANTHER" id="PTHR43235:SF1">
    <property type="entry name" value="GLUTAMINE AMIDOTRANSFERASE PB2B2.05-RELATED"/>
    <property type="match status" value="1"/>
</dbReference>